<evidence type="ECO:0000313" key="3">
    <source>
        <dbReference type="Proteomes" id="UP000314294"/>
    </source>
</evidence>
<dbReference type="Proteomes" id="UP000314294">
    <property type="component" value="Unassembled WGS sequence"/>
</dbReference>
<keyword evidence="3" id="KW-1185">Reference proteome</keyword>
<gene>
    <name evidence="2" type="ORF">EYF80_050763</name>
</gene>
<evidence type="ECO:0000313" key="2">
    <source>
        <dbReference type="EMBL" id="TNN39071.1"/>
    </source>
</evidence>
<dbReference type="EMBL" id="SRLO01001311">
    <property type="protein sequence ID" value="TNN39071.1"/>
    <property type="molecule type" value="Genomic_DNA"/>
</dbReference>
<dbReference type="AlphaFoldDB" id="A0A4Z2FDL8"/>
<accession>A0A4Z2FDL8</accession>
<proteinExistence type="predicted"/>
<sequence>MASESGRRERSLTRAERPGRPTIANEDKPEPRPGIRGDRRLFSVAQAQEVALVNIQSHDLFKQLVQSLGKTCRSGSSSVTRIVYPGKHERKWSRDRKVSLKSKPRMMSCSQSGTTHSVFIKFLMVSNTACKRGGGMRSVRPDEHPSGGGEL</sequence>
<organism evidence="2 3">
    <name type="scientific">Liparis tanakae</name>
    <name type="common">Tanaka's snailfish</name>
    <dbReference type="NCBI Taxonomy" id="230148"/>
    <lineage>
        <taxon>Eukaryota</taxon>
        <taxon>Metazoa</taxon>
        <taxon>Chordata</taxon>
        <taxon>Craniata</taxon>
        <taxon>Vertebrata</taxon>
        <taxon>Euteleostomi</taxon>
        <taxon>Actinopterygii</taxon>
        <taxon>Neopterygii</taxon>
        <taxon>Teleostei</taxon>
        <taxon>Neoteleostei</taxon>
        <taxon>Acanthomorphata</taxon>
        <taxon>Eupercaria</taxon>
        <taxon>Perciformes</taxon>
        <taxon>Cottioidei</taxon>
        <taxon>Cottales</taxon>
        <taxon>Liparidae</taxon>
        <taxon>Liparis</taxon>
    </lineage>
</organism>
<reference evidence="2 3" key="1">
    <citation type="submission" date="2019-03" db="EMBL/GenBank/DDBJ databases">
        <title>First draft genome of Liparis tanakae, snailfish: a comprehensive survey of snailfish specific genes.</title>
        <authorList>
            <person name="Kim W."/>
            <person name="Song I."/>
            <person name="Jeong J.-H."/>
            <person name="Kim D."/>
            <person name="Kim S."/>
            <person name="Ryu S."/>
            <person name="Song J.Y."/>
            <person name="Lee S.K."/>
        </authorList>
    </citation>
    <scope>NUCLEOTIDE SEQUENCE [LARGE SCALE GENOMIC DNA]</scope>
    <source>
        <tissue evidence="2">Muscle</tissue>
    </source>
</reference>
<evidence type="ECO:0000256" key="1">
    <source>
        <dbReference type="SAM" id="MobiDB-lite"/>
    </source>
</evidence>
<name>A0A4Z2FDL8_9TELE</name>
<comment type="caution">
    <text evidence="2">The sequence shown here is derived from an EMBL/GenBank/DDBJ whole genome shotgun (WGS) entry which is preliminary data.</text>
</comment>
<protein>
    <submittedName>
        <fullName evidence="2">Uncharacterized protein</fullName>
    </submittedName>
</protein>
<feature type="region of interest" description="Disordered" evidence="1">
    <location>
        <begin position="1"/>
        <end position="37"/>
    </location>
</feature>